<reference evidence="4" key="1">
    <citation type="submission" date="2023-03" db="EMBL/GenBank/DDBJ databases">
        <title>Massive genome expansion in bonnet fungi (Mycena s.s.) driven by repeated elements and novel gene families across ecological guilds.</title>
        <authorList>
            <consortium name="Lawrence Berkeley National Laboratory"/>
            <person name="Harder C.B."/>
            <person name="Miyauchi S."/>
            <person name="Viragh M."/>
            <person name="Kuo A."/>
            <person name="Thoen E."/>
            <person name="Andreopoulos B."/>
            <person name="Lu D."/>
            <person name="Skrede I."/>
            <person name="Drula E."/>
            <person name="Henrissat B."/>
            <person name="Morin E."/>
            <person name="Kohler A."/>
            <person name="Barry K."/>
            <person name="LaButti K."/>
            <person name="Morin E."/>
            <person name="Salamov A."/>
            <person name="Lipzen A."/>
            <person name="Mereny Z."/>
            <person name="Hegedus B."/>
            <person name="Baldrian P."/>
            <person name="Stursova M."/>
            <person name="Weitz H."/>
            <person name="Taylor A."/>
            <person name="Grigoriev I.V."/>
            <person name="Nagy L.G."/>
            <person name="Martin F."/>
            <person name="Kauserud H."/>
        </authorList>
    </citation>
    <scope>NUCLEOTIDE SEQUENCE</scope>
    <source>
        <strain evidence="4">CBHHK182m</strain>
    </source>
</reference>
<evidence type="ECO:0000256" key="2">
    <source>
        <dbReference type="SAM" id="MobiDB-lite"/>
    </source>
</evidence>
<dbReference type="GO" id="GO:0008234">
    <property type="term" value="F:cysteine-type peptidase activity"/>
    <property type="evidence" value="ECO:0007669"/>
    <property type="project" value="InterPro"/>
</dbReference>
<dbReference type="GO" id="GO:0005737">
    <property type="term" value="C:cytoplasm"/>
    <property type="evidence" value="ECO:0007669"/>
    <property type="project" value="UniProtKB-SubCell"/>
</dbReference>
<sequence length="268" mass="29483">MSVNISSGVTERAPPFRRPSCFFGLSIALQALLPSAGRATPEALDDLHLVLTTFGSQDHHDLRHALSLSMSLRLAPWTRFSALLANHDRRFLHQPGLLHHTICKSPGTPTPRAFRPPTPAAQVAHARLLSWFLDALAALFGVHQMALEGKAAGKDVGMWFRSSAAAGALRTLVDAFAVAVDGTFHQADVFAASYSPACLHHELPARAPHFPRPITPRNRRASTPSVQMRTSTPVAQYRLHLTLLSVIRGITTRRYFHRRLRRSPPPTS</sequence>
<keyword evidence="1" id="KW-0645">Protease</keyword>
<gene>
    <name evidence="4" type="ORF">B0H16DRAFT_1897221</name>
</gene>
<protein>
    <recommendedName>
        <fullName evidence="1">Cysteine protease</fullName>
        <ecNumber evidence="1">3.4.22.-</ecNumber>
    </recommendedName>
</protein>
<dbReference type="InterPro" id="IPR038765">
    <property type="entry name" value="Papain-like_cys_pep_sf"/>
</dbReference>
<dbReference type="GO" id="GO:0005634">
    <property type="term" value="C:nucleus"/>
    <property type="evidence" value="ECO:0007669"/>
    <property type="project" value="UniProtKB-SubCell"/>
</dbReference>
<evidence type="ECO:0000313" key="4">
    <source>
        <dbReference type="EMBL" id="KAJ7719272.1"/>
    </source>
</evidence>
<feature type="domain" description="Peptidase C54 catalytic" evidence="3">
    <location>
        <begin position="120"/>
        <end position="178"/>
    </location>
</feature>
<dbReference type="GO" id="GO:0019786">
    <property type="term" value="F:protein-phosphatidylethanolamide deconjugating activity"/>
    <property type="evidence" value="ECO:0007669"/>
    <property type="project" value="InterPro"/>
</dbReference>
<keyword evidence="1" id="KW-0378">Hydrolase</keyword>
<comment type="function">
    <text evidence="1">Required for selective autophagic degradation of the nucleus (nucleophagy) as well as for mitophagy which contributes to regulate mitochondrial quantity and quality by eliminating the mitochondria to a basal level to fulfill cellular energy requirements and preventing excess ROS production.</text>
</comment>
<dbReference type="GO" id="GO:0006508">
    <property type="term" value="P:proteolysis"/>
    <property type="evidence" value="ECO:0007669"/>
    <property type="project" value="UniProtKB-KW"/>
</dbReference>
<dbReference type="InterPro" id="IPR046792">
    <property type="entry name" value="Peptidase_C54_cat"/>
</dbReference>
<dbReference type="SUPFAM" id="SSF54001">
    <property type="entry name" value="Cysteine proteinases"/>
    <property type="match status" value="1"/>
</dbReference>
<accession>A0AAD7HG07</accession>
<keyword evidence="1" id="KW-0539">Nucleus</keyword>
<evidence type="ECO:0000313" key="5">
    <source>
        <dbReference type="Proteomes" id="UP001215598"/>
    </source>
</evidence>
<organism evidence="4 5">
    <name type="scientific">Mycena metata</name>
    <dbReference type="NCBI Taxonomy" id="1033252"/>
    <lineage>
        <taxon>Eukaryota</taxon>
        <taxon>Fungi</taxon>
        <taxon>Dikarya</taxon>
        <taxon>Basidiomycota</taxon>
        <taxon>Agaricomycotina</taxon>
        <taxon>Agaricomycetes</taxon>
        <taxon>Agaricomycetidae</taxon>
        <taxon>Agaricales</taxon>
        <taxon>Marasmiineae</taxon>
        <taxon>Mycenaceae</taxon>
        <taxon>Mycena</taxon>
    </lineage>
</organism>
<dbReference type="Pfam" id="PF03416">
    <property type="entry name" value="Peptidase_C54"/>
    <property type="match status" value="1"/>
</dbReference>
<keyword evidence="5" id="KW-1185">Reference proteome</keyword>
<comment type="similarity">
    <text evidence="1">Belongs to the peptidase C54 family.</text>
</comment>
<comment type="caution">
    <text evidence="4">The sequence shown here is derived from an EMBL/GenBank/DDBJ whole genome shotgun (WGS) entry which is preliminary data.</text>
</comment>
<evidence type="ECO:0000259" key="3">
    <source>
        <dbReference type="Pfam" id="PF03416"/>
    </source>
</evidence>
<dbReference type="EMBL" id="JARKIB010000254">
    <property type="protein sequence ID" value="KAJ7719272.1"/>
    <property type="molecule type" value="Genomic_DNA"/>
</dbReference>
<name>A0AAD7HG07_9AGAR</name>
<dbReference type="EC" id="3.4.22.-" evidence="1"/>
<dbReference type="AlphaFoldDB" id="A0AAD7HG07"/>
<dbReference type="Proteomes" id="UP001215598">
    <property type="component" value="Unassembled WGS sequence"/>
</dbReference>
<evidence type="ECO:0000256" key="1">
    <source>
        <dbReference type="RuleBase" id="RU363115"/>
    </source>
</evidence>
<keyword evidence="1" id="KW-0963">Cytoplasm</keyword>
<feature type="region of interest" description="Disordered" evidence="2">
    <location>
        <begin position="209"/>
        <end position="229"/>
    </location>
</feature>
<proteinExistence type="inferred from homology"/>
<comment type="subcellular location">
    <subcellularLocation>
        <location evidence="1">Nucleus</location>
    </subcellularLocation>
    <subcellularLocation>
        <location evidence="1">Cytoplasm</location>
    </subcellularLocation>
</comment>